<dbReference type="OrthoDB" id="989852at2759"/>
<sequence length="142" mass="15803">MDRRGQDIIEFILRVLEIELGREREKTRLMEESLRADRAALEAKGRERWILMREKDRMLAVKEVEEKLVADFLEAEANKNFDDQKAMIDAIVALMSRGAGEGNNAGGVDGGYGGDINYLINTQNLDEGTVMAAIEGTNGDGK</sequence>
<evidence type="ECO:0000313" key="1">
    <source>
        <dbReference type="Proteomes" id="UP000515121"/>
    </source>
</evidence>
<accession>A0A6P5WVX6</accession>
<gene>
    <name evidence="2" type="primary">LOC111277827</name>
</gene>
<reference evidence="2" key="1">
    <citation type="submission" date="2025-08" db="UniProtKB">
        <authorList>
            <consortium name="RefSeq"/>
        </authorList>
    </citation>
    <scope>IDENTIFICATION</scope>
    <source>
        <tissue evidence="2">Fruit stalk</tissue>
    </source>
</reference>
<dbReference type="GeneID" id="111277827"/>
<proteinExistence type="predicted"/>
<dbReference type="KEGG" id="dzi:111277827"/>
<name>A0A6P5WVX6_DURZI</name>
<evidence type="ECO:0000313" key="2">
    <source>
        <dbReference type="RefSeq" id="XP_022719978.1"/>
    </source>
</evidence>
<protein>
    <submittedName>
        <fullName evidence="2">Uncharacterized protein LOC111277827</fullName>
    </submittedName>
</protein>
<keyword evidence="1" id="KW-1185">Reference proteome</keyword>
<organism evidence="1 2">
    <name type="scientific">Durio zibethinus</name>
    <name type="common">Durian</name>
    <dbReference type="NCBI Taxonomy" id="66656"/>
    <lineage>
        <taxon>Eukaryota</taxon>
        <taxon>Viridiplantae</taxon>
        <taxon>Streptophyta</taxon>
        <taxon>Embryophyta</taxon>
        <taxon>Tracheophyta</taxon>
        <taxon>Spermatophyta</taxon>
        <taxon>Magnoliopsida</taxon>
        <taxon>eudicotyledons</taxon>
        <taxon>Gunneridae</taxon>
        <taxon>Pentapetalae</taxon>
        <taxon>rosids</taxon>
        <taxon>malvids</taxon>
        <taxon>Malvales</taxon>
        <taxon>Malvaceae</taxon>
        <taxon>Helicteroideae</taxon>
        <taxon>Durio</taxon>
    </lineage>
</organism>
<dbReference type="AlphaFoldDB" id="A0A6P5WVX6"/>
<dbReference type="Proteomes" id="UP000515121">
    <property type="component" value="Unplaced"/>
</dbReference>
<dbReference type="RefSeq" id="XP_022719978.1">
    <property type="nucleotide sequence ID" value="XM_022864243.1"/>
</dbReference>